<evidence type="ECO:0000313" key="1">
    <source>
        <dbReference type="EMBL" id="MCX2723552.1"/>
    </source>
</evidence>
<gene>
    <name evidence="1" type="ORF">ON753_14425</name>
</gene>
<dbReference type="RefSeq" id="WP_265963325.1">
    <property type="nucleotide sequence ID" value="NZ_JAPEVI010000003.1"/>
</dbReference>
<dbReference type="Proteomes" id="UP001300261">
    <property type="component" value="Unassembled WGS sequence"/>
</dbReference>
<evidence type="ECO:0000313" key="2">
    <source>
        <dbReference type="Proteomes" id="UP001300261"/>
    </source>
</evidence>
<protein>
    <submittedName>
        <fullName evidence="1">Uncharacterized protein</fullName>
    </submittedName>
</protein>
<organism evidence="1 2">
    <name type="scientific">Roseibium salinum</name>
    <dbReference type="NCBI Taxonomy" id="1604349"/>
    <lineage>
        <taxon>Bacteria</taxon>
        <taxon>Pseudomonadati</taxon>
        <taxon>Pseudomonadota</taxon>
        <taxon>Alphaproteobacteria</taxon>
        <taxon>Hyphomicrobiales</taxon>
        <taxon>Stappiaceae</taxon>
        <taxon>Roseibium</taxon>
    </lineage>
</organism>
<accession>A0ABT3R2S3</accession>
<sequence length="110" mass="11935">MSNFSDMMGYLGLSHDEAAAALNVSKDEIVRWCSTSEAPPIHIWQRLVRMLDEIRMSAEEAAKSADLDHIDASDLNRITLTVPGQGASEFAGLKRAATAMAVATLARVFV</sequence>
<name>A0ABT3R2S3_9HYPH</name>
<comment type="caution">
    <text evidence="1">The sequence shown here is derived from an EMBL/GenBank/DDBJ whole genome shotgun (WGS) entry which is preliminary data.</text>
</comment>
<reference evidence="1 2" key="1">
    <citation type="journal article" date="2016" name="Int. J. Syst. Evol. Microbiol.">
        <title>Labrenzia salina sp. nov., isolated from the rhizosphere of the halophyte Arthrocnemum macrostachyum.</title>
        <authorList>
            <person name="Camacho M."/>
            <person name="Redondo-Gomez S."/>
            <person name="Rodriguez-Llorente I."/>
            <person name="Rohde M."/>
            <person name="Sproer C."/>
            <person name="Schumann P."/>
            <person name="Klenk H.P."/>
            <person name="Montero-Calasanz M.D.C."/>
        </authorList>
    </citation>
    <scope>NUCLEOTIDE SEQUENCE [LARGE SCALE GENOMIC DNA]</scope>
    <source>
        <strain evidence="1 2">DSM 29163</strain>
    </source>
</reference>
<proteinExistence type="predicted"/>
<dbReference type="EMBL" id="JAPEVI010000003">
    <property type="protein sequence ID" value="MCX2723552.1"/>
    <property type="molecule type" value="Genomic_DNA"/>
</dbReference>
<keyword evidence="2" id="KW-1185">Reference proteome</keyword>